<organism evidence="3 4">
    <name type="scientific">Aeromicrobium alkaliterrae</name>
    <dbReference type="NCBI Taxonomy" id="302168"/>
    <lineage>
        <taxon>Bacteria</taxon>
        <taxon>Bacillati</taxon>
        <taxon>Actinomycetota</taxon>
        <taxon>Actinomycetes</taxon>
        <taxon>Propionibacteriales</taxon>
        <taxon>Nocardioidaceae</taxon>
        <taxon>Aeromicrobium</taxon>
    </lineage>
</organism>
<feature type="transmembrane region" description="Helical" evidence="1">
    <location>
        <begin position="139"/>
        <end position="157"/>
    </location>
</feature>
<dbReference type="EMBL" id="BAAAME010000010">
    <property type="protein sequence ID" value="GAA1753462.1"/>
    <property type="molecule type" value="Genomic_DNA"/>
</dbReference>
<evidence type="ECO:0000259" key="2">
    <source>
        <dbReference type="Pfam" id="PF01757"/>
    </source>
</evidence>
<dbReference type="PANTHER" id="PTHR37312:SF1">
    <property type="entry name" value="MEMBRANE-BOUND ACYLTRANSFERASE YKRP-RELATED"/>
    <property type="match status" value="1"/>
</dbReference>
<dbReference type="Proteomes" id="UP001501057">
    <property type="component" value="Unassembled WGS sequence"/>
</dbReference>
<dbReference type="GO" id="GO:0016746">
    <property type="term" value="F:acyltransferase activity"/>
    <property type="evidence" value="ECO:0007669"/>
    <property type="project" value="UniProtKB-KW"/>
</dbReference>
<keyword evidence="1" id="KW-0812">Transmembrane</keyword>
<feature type="transmembrane region" description="Helical" evidence="1">
    <location>
        <begin position="194"/>
        <end position="214"/>
    </location>
</feature>
<dbReference type="PANTHER" id="PTHR37312">
    <property type="entry name" value="MEMBRANE-BOUND ACYLTRANSFERASE YKRP-RELATED"/>
    <property type="match status" value="1"/>
</dbReference>
<dbReference type="InterPro" id="IPR052734">
    <property type="entry name" value="Nod_factor_acetyltransferase"/>
</dbReference>
<evidence type="ECO:0000256" key="1">
    <source>
        <dbReference type="SAM" id="Phobius"/>
    </source>
</evidence>
<protein>
    <submittedName>
        <fullName evidence="3">Acyltransferase family protein</fullName>
    </submittedName>
</protein>
<feature type="domain" description="Acyltransferase 3" evidence="2">
    <location>
        <begin position="19"/>
        <end position="314"/>
    </location>
</feature>
<dbReference type="RefSeq" id="WP_344204206.1">
    <property type="nucleotide sequence ID" value="NZ_BAAAME010000010.1"/>
</dbReference>
<feature type="transmembrane region" description="Helical" evidence="1">
    <location>
        <begin position="113"/>
        <end position="132"/>
    </location>
</feature>
<feature type="transmembrane region" description="Helical" evidence="1">
    <location>
        <begin position="163"/>
        <end position="182"/>
    </location>
</feature>
<keyword evidence="3" id="KW-0012">Acyltransferase</keyword>
<name>A0ABN2KD78_9ACTN</name>
<dbReference type="Pfam" id="PF01757">
    <property type="entry name" value="Acyl_transf_3"/>
    <property type="match status" value="1"/>
</dbReference>
<sequence>MSALAPLPVTPSAPKERVAYLDNARYWVMLLVVVGHSLTEFVVMDSARGVYTWIYAFHMPLFILISGYTARHYVGDVKQIRRIVSTLVVPYLIVELSLQLITRHYTGEPAQLMVLSPQWIGWFMAALILWRLTTPIWRALRYPITTSIIISLGSGLIDIPNVLAIHKTVAFLPFYVIGLHMTRERFLQLGTMRLRVASAVLLSGLFVLCQFVRFPQSGQWLLWKNSYVDMGVTFGEGLLIRSGLIVLGLVMTFAALSLVPRGRSWTTAQGERTFYCYLLHGFVIIWLDRHYHLWDQLEPYGATAVAGLIVASVILANLLMTRPVARAFRPIFEPKLTWLFRPIDESPKVKIPT</sequence>
<dbReference type="InterPro" id="IPR002656">
    <property type="entry name" value="Acyl_transf_3_dom"/>
</dbReference>
<evidence type="ECO:0000313" key="4">
    <source>
        <dbReference type="Proteomes" id="UP001501057"/>
    </source>
</evidence>
<reference evidence="3 4" key="1">
    <citation type="journal article" date="2019" name="Int. J. Syst. Evol. Microbiol.">
        <title>The Global Catalogue of Microorganisms (GCM) 10K type strain sequencing project: providing services to taxonomists for standard genome sequencing and annotation.</title>
        <authorList>
            <consortium name="The Broad Institute Genomics Platform"/>
            <consortium name="The Broad Institute Genome Sequencing Center for Infectious Disease"/>
            <person name="Wu L."/>
            <person name="Ma J."/>
        </authorList>
    </citation>
    <scope>NUCLEOTIDE SEQUENCE [LARGE SCALE GENOMIC DNA]</scope>
    <source>
        <strain evidence="3 4">JCM 13518</strain>
    </source>
</reference>
<accession>A0ABN2KD78</accession>
<evidence type="ECO:0000313" key="3">
    <source>
        <dbReference type="EMBL" id="GAA1753462.1"/>
    </source>
</evidence>
<feature type="transmembrane region" description="Helical" evidence="1">
    <location>
        <begin position="50"/>
        <end position="70"/>
    </location>
</feature>
<gene>
    <name evidence="3" type="ORF">GCM10009710_36380</name>
</gene>
<keyword evidence="1" id="KW-1133">Transmembrane helix</keyword>
<keyword evidence="1" id="KW-0472">Membrane</keyword>
<feature type="transmembrane region" description="Helical" evidence="1">
    <location>
        <begin position="82"/>
        <end position="101"/>
    </location>
</feature>
<keyword evidence="4" id="KW-1185">Reference proteome</keyword>
<keyword evidence="3" id="KW-0808">Transferase</keyword>
<feature type="transmembrane region" description="Helical" evidence="1">
    <location>
        <begin position="300"/>
        <end position="320"/>
    </location>
</feature>
<proteinExistence type="predicted"/>
<feature type="transmembrane region" description="Helical" evidence="1">
    <location>
        <begin position="272"/>
        <end position="288"/>
    </location>
</feature>
<feature type="transmembrane region" description="Helical" evidence="1">
    <location>
        <begin position="238"/>
        <end position="260"/>
    </location>
</feature>
<comment type="caution">
    <text evidence="3">The sequence shown here is derived from an EMBL/GenBank/DDBJ whole genome shotgun (WGS) entry which is preliminary data.</text>
</comment>